<evidence type="ECO:0000256" key="5">
    <source>
        <dbReference type="ARBA" id="ARBA00023277"/>
    </source>
</evidence>
<evidence type="ECO:0000256" key="4">
    <source>
        <dbReference type="ARBA" id="ARBA00022801"/>
    </source>
</evidence>
<evidence type="ECO:0000256" key="7">
    <source>
        <dbReference type="PIRNR" id="PIRNR004682"/>
    </source>
</evidence>
<keyword evidence="2 7" id="KW-0963">Cytoplasm</keyword>
<dbReference type="GO" id="GO:0005975">
    <property type="term" value="P:carbohydrate metabolic process"/>
    <property type="evidence" value="ECO:0007669"/>
    <property type="project" value="InterPro"/>
</dbReference>
<keyword evidence="10" id="KW-0460">Magnesium</keyword>
<feature type="binding site" evidence="10">
    <location>
        <position position="8"/>
    </location>
    <ligand>
        <name>Mg(2+)</name>
        <dbReference type="ChEBI" id="CHEBI:18420"/>
    </ligand>
</feature>
<name>A0A1E5T2E7_9BACT</name>
<comment type="cofactor">
    <cofactor evidence="10">
        <name>Mg(2+)</name>
        <dbReference type="ChEBI" id="CHEBI:18420"/>
    </cofactor>
</comment>
<evidence type="ECO:0000256" key="2">
    <source>
        <dbReference type="ARBA" id="ARBA00022490"/>
    </source>
</evidence>
<organism evidence="11 12">
    <name type="scientific">Roseivirga misakiensis</name>
    <dbReference type="NCBI Taxonomy" id="1563681"/>
    <lineage>
        <taxon>Bacteria</taxon>
        <taxon>Pseudomonadati</taxon>
        <taxon>Bacteroidota</taxon>
        <taxon>Cytophagia</taxon>
        <taxon>Cytophagales</taxon>
        <taxon>Roseivirgaceae</taxon>
        <taxon>Roseivirga</taxon>
    </lineage>
</organism>
<sequence length="168" mass="18621">MNKCVFLDRDGVLNEELGFQVTSFDQFKIKDGVAEGLKRLKSAGFILIVITNQSGIAKGHYTDEFVMKCHNAIQEISDNALDDIYFAPGYDTVSKTLSRKPNSLMFERAIAKHHIDIANSWMIGDRESDMIPAKKMKFTTIQVTSDEGSSQADFVVDDFTSAVGAVLS</sequence>
<feature type="binding site" evidence="10">
    <location>
        <position position="125"/>
    </location>
    <ligand>
        <name>Mg(2+)</name>
        <dbReference type="ChEBI" id="CHEBI:18420"/>
    </ligand>
</feature>
<dbReference type="GO" id="GO:0046872">
    <property type="term" value="F:metal ion binding"/>
    <property type="evidence" value="ECO:0007669"/>
    <property type="project" value="UniProtKB-KW"/>
</dbReference>
<evidence type="ECO:0000313" key="11">
    <source>
        <dbReference type="EMBL" id="OEK05516.1"/>
    </source>
</evidence>
<dbReference type="NCBIfam" id="TIGR01656">
    <property type="entry name" value="Histidinol-ppas"/>
    <property type="match status" value="1"/>
</dbReference>
<dbReference type="PANTHER" id="PTHR42891">
    <property type="entry name" value="D-GLYCERO-BETA-D-MANNO-HEPTOSE-1,7-BISPHOSPHATE 7-PHOSPHATASE"/>
    <property type="match status" value="1"/>
</dbReference>
<dbReference type="Pfam" id="PF13242">
    <property type="entry name" value="Hydrolase_like"/>
    <property type="match status" value="1"/>
</dbReference>
<reference evidence="11 12" key="1">
    <citation type="submission" date="2016-08" db="EMBL/GenBank/DDBJ databases">
        <title>Draft genome of Fabibacter sp. strain SK-8.</title>
        <authorList>
            <person name="Wong S.-K."/>
            <person name="Hamasaki K."/>
            <person name="Yoshizawa S."/>
        </authorList>
    </citation>
    <scope>NUCLEOTIDE SEQUENCE [LARGE SCALE GENOMIC DNA]</scope>
    <source>
        <strain evidence="11 12">SK-8</strain>
    </source>
</reference>
<keyword evidence="12" id="KW-1185">Reference proteome</keyword>
<dbReference type="InterPro" id="IPR004446">
    <property type="entry name" value="Heptose_bisP_phosphatase"/>
</dbReference>
<dbReference type="InterPro" id="IPR023214">
    <property type="entry name" value="HAD_sf"/>
</dbReference>
<comment type="similarity">
    <text evidence="7">Belongs to the gmhB family.</text>
</comment>
<gene>
    <name evidence="11" type="ORF">BFP71_09380</name>
</gene>
<dbReference type="RefSeq" id="WP_069837019.1">
    <property type="nucleotide sequence ID" value="NZ_MDGQ01000005.1"/>
</dbReference>
<proteinExistence type="inferred from homology"/>
<evidence type="ECO:0000256" key="6">
    <source>
        <dbReference type="ARBA" id="ARBA00031828"/>
    </source>
</evidence>
<dbReference type="SUPFAM" id="SSF56784">
    <property type="entry name" value="HAD-like"/>
    <property type="match status" value="1"/>
</dbReference>
<dbReference type="NCBIfam" id="TIGR01662">
    <property type="entry name" value="HAD-SF-IIIA"/>
    <property type="match status" value="1"/>
</dbReference>
<evidence type="ECO:0000256" key="1">
    <source>
        <dbReference type="ARBA" id="ARBA00004496"/>
    </source>
</evidence>
<evidence type="ECO:0000256" key="10">
    <source>
        <dbReference type="PIRSR" id="PIRSR004682-4"/>
    </source>
</evidence>
<keyword evidence="3 10" id="KW-0479">Metal-binding</keyword>
<comment type="subcellular location">
    <subcellularLocation>
        <location evidence="1 7">Cytoplasm</location>
    </subcellularLocation>
</comment>
<evidence type="ECO:0000256" key="8">
    <source>
        <dbReference type="PIRSR" id="PIRSR004682-1"/>
    </source>
</evidence>
<feature type="active site" description="Nucleophile" evidence="8">
    <location>
        <position position="8"/>
    </location>
</feature>
<dbReference type="EMBL" id="MDGQ01000005">
    <property type="protein sequence ID" value="OEK05516.1"/>
    <property type="molecule type" value="Genomic_DNA"/>
</dbReference>
<protein>
    <recommendedName>
        <fullName evidence="6 7">D,D-heptose 1,7-bisphosphate phosphatase</fullName>
        <ecNumber evidence="7">3.1.3.-</ecNumber>
    </recommendedName>
</protein>
<feature type="site" description="Contributes to substrate recognition" evidence="9">
    <location>
        <position position="99"/>
    </location>
</feature>
<feature type="active site" description="Proton donor" evidence="8">
    <location>
        <position position="10"/>
    </location>
</feature>
<evidence type="ECO:0000313" key="12">
    <source>
        <dbReference type="Proteomes" id="UP000095552"/>
    </source>
</evidence>
<dbReference type="InterPro" id="IPR036412">
    <property type="entry name" value="HAD-like_sf"/>
</dbReference>
<dbReference type="InterPro" id="IPR006549">
    <property type="entry name" value="HAD-SF_hydro_IIIA"/>
</dbReference>
<dbReference type="STRING" id="1563681.BFP71_09380"/>
<dbReference type="PANTHER" id="PTHR42891:SF1">
    <property type="entry name" value="D-GLYCERO-BETA-D-MANNO-HEPTOSE-1,7-BISPHOSPHATE 7-PHOSPHATASE"/>
    <property type="match status" value="1"/>
</dbReference>
<evidence type="ECO:0000256" key="9">
    <source>
        <dbReference type="PIRSR" id="PIRSR004682-3"/>
    </source>
</evidence>
<dbReference type="EC" id="3.1.3.-" evidence="7"/>
<comment type="caution">
    <text evidence="11">The sequence shown here is derived from an EMBL/GenBank/DDBJ whole genome shotgun (WGS) entry which is preliminary data.</text>
</comment>
<dbReference type="Proteomes" id="UP000095552">
    <property type="component" value="Unassembled WGS sequence"/>
</dbReference>
<dbReference type="AlphaFoldDB" id="A0A1E5T2E7"/>
<evidence type="ECO:0000256" key="3">
    <source>
        <dbReference type="ARBA" id="ARBA00022723"/>
    </source>
</evidence>
<dbReference type="OrthoDB" id="9813880at2"/>
<dbReference type="PIRSF" id="PIRSF004682">
    <property type="entry name" value="GmhB"/>
    <property type="match status" value="1"/>
</dbReference>
<keyword evidence="5 7" id="KW-0119">Carbohydrate metabolism</keyword>
<accession>A0A1E5T2E7</accession>
<feature type="binding site" evidence="10">
    <location>
        <position position="10"/>
    </location>
    <ligand>
        <name>Mg(2+)</name>
        <dbReference type="ChEBI" id="CHEBI:18420"/>
    </ligand>
</feature>
<dbReference type="GO" id="GO:0016791">
    <property type="term" value="F:phosphatase activity"/>
    <property type="evidence" value="ECO:0007669"/>
    <property type="project" value="InterPro"/>
</dbReference>
<dbReference type="Gene3D" id="3.40.50.1000">
    <property type="entry name" value="HAD superfamily/HAD-like"/>
    <property type="match status" value="1"/>
</dbReference>
<dbReference type="InterPro" id="IPR006543">
    <property type="entry name" value="Histidinol-phos"/>
</dbReference>
<feature type="site" description="Stabilizes the phosphoryl group" evidence="9">
    <location>
        <position position="100"/>
    </location>
</feature>
<dbReference type="GO" id="GO:0005737">
    <property type="term" value="C:cytoplasm"/>
    <property type="evidence" value="ECO:0007669"/>
    <property type="project" value="UniProtKB-SubCell"/>
</dbReference>
<feature type="site" description="Stabilizes the phosphoryl group" evidence="9">
    <location>
        <position position="51"/>
    </location>
</feature>
<keyword evidence="4 7" id="KW-0378">Hydrolase</keyword>